<evidence type="ECO:0000313" key="2">
    <source>
        <dbReference type="Proteomes" id="UP000053060"/>
    </source>
</evidence>
<dbReference type="Pfam" id="PF13834">
    <property type="entry name" value="DUF4193"/>
    <property type="match status" value="1"/>
</dbReference>
<sequence length="98" mass="10405">MATDYDAPRTTDILGGGGTALDELDIKPTAAADTDEGEILETLDLPGADLSALSAEELSVQVLPKQSDEFTCMGCFLVQHHSRRATGDGEQAYCRDCV</sequence>
<gene>
    <name evidence="1" type="ORF">Z045_04150</name>
</gene>
<dbReference type="InterPro" id="IPR025242">
    <property type="entry name" value="DUF4193"/>
</dbReference>
<dbReference type="AlphaFoldDB" id="A0A0V9URH0"/>
<protein>
    <recommendedName>
        <fullName evidence="3">dUTPase</fullName>
    </recommendedName>
</protein>
<dbReference type="PATRIC" id="fig|1441730.3.peg.874"/>
<dbReference type="Proteomes" id="UP000053060">
    <property type="component" value="Unassembled WGS sequence"/>
</dbReference>
<proteinExistence type="predicted"/>
<reference evidence="1 2" key="2">
    <citation type="journal article" date="2016" name="Genome Announc.">
        <title>Draft Genome Sequence of a Versatile Hydrocarbon-Degrading Bacterium, Rhodococcus pyridinivorans Strain KG-16, Collected from Oil Fields in India.</title>
        <authorList>
            <person name="Aggarwal R.K."/>
            <person name="Dawar C."/>
            <person name="Phanindranath R."/>
            <person name="Mutnuri L."/>
            <person name="Dayal A.M."/>
        </authorList>
    </citation>
    <scope>NUCLEOTIDE SEQUENCE [LARGE SCALE GENOMIC DNA]</scope>
    <source>
        <strain evidence="1 2">KG-16</strain>
    </source>
</reference>
<dbReference type="GeneID" id="29937103"/>
<evidence type="ECO:0000313" key="1">
    <source>
        <dbReference type="EMBL" id="KSZ60612.1"/>
    </source>
</evidence>
<dbReference type="EMBL" id="AZXY01000001">
    <property type="protein sequence ID" value="KSZ60612.1"/>
    <property type="molecule type" value="Genomic_DNA"/>
</dbReference>
<comment type="caution">
    <text evidence="1">The sequence shown here is derived from an EMBL/GenBank/DDBJ whole genome shotgun (WGS) entry which is preliminary data.</text>
</comment>
<name>A0A0V9URH0_9NOCA</name>
<organism evidence="1 2">
    <name type="scientific">Rhodococcus pyridinivorans KG-16</name>
    <dbReference type="NCBI Taxonomy" id="1441730"/>
    <lineage>
        <taxon>Bacteria</taxon>
        <taxon>Bacillati</taxon>
        <taxon>Actinomycetota</taxon>
        <taxon>Actinomycetes</taxon>
        <taxon>Mycobacteriales</taxon>
        <taxon>Nocardiaceae</taxon>
        <taxon>Rhodococcus</taxon>
    </lineage>
</organism>
<accession>A0A0V9URH0</accession>
<evidence type="ECO:0008006" key="3">
    <source>
        <dbReference type="Google" id="ProtNLM"/>
    </source>
</evidence>
<reference evidence="2" key="1">
    <citation type="submission" date="2015-01" db="EMBL/GenBank/DDBJ databases">
        <title>Draft genome sequence of Rhodococcus pyridinivorans strain KG-16, a hydrocarbon-degrading bacterium.</title>
        <authorList>
            <person name="Aggarwal R.K."/>
            <person name="Dawar C."/>
        </authorList>
    </citation>
    <scope>NUCLEOTIDE SEQUENCE [LARGE SCALE GENOMIC DNA]</scope>
    <source>
        <strain evidence="2">KG-16</strain>
    </source>
</reference>
<dbReference type="RefSeq" id="WP_024101699.1">
    <property type="nucleotide sequence ID" value="NZ_AZXY01000001.1"/>
</dbReference>